<reference evidence="2 3" key="1">
    <citation type="submission" date="2019-07" db="EMBL/GenBank/DDBJ databases">
        <title>Analysis of the biochemical properties, biological activity and biotechnological potential of siderophores and biosurfactants produced by Antarctic psychrotolerant bacteria.</title>
        <authorList>
            <person name="Styczynski M."/>
            <person name="Krucon T."/>
            <person name="Decewicz P."/>
            <person name="Dziewit L."/>
        </authorList>
    </citation>
    <scope>NUCLEOTIDE SEQUENCE [LARGE SCALE GENOMIC DNA]</scope>
    <source>
        <strain evidence="2 3">ANT_H27</strain>
    </source>
</reference>
<dbReference type="Gene3D" id="2.30.110.10">
    <property type="entry name" value="Electron Transport, Fmn-binding Protein, Chain A"/>
    <property type="match status" value="1"/>
</dbReference>
<dbReference type="InterPro" id="IPR012349">
    <property type="entry name" value="Split_barrel_FMN-bd"/>
</dbReference>
<evidence type="ECO:0000259" key="1">
    <source>
        <dbReference type="Pfam" id="PF16242"/>
    </source>
</evidence>
<proteinExistence type="predicted"/>
<dbReference type="InterPro" id="IPR038725">
    <property type="entry name" value="YdaG_split_barrel_FMN-bd"/>
</dbReference>
<dbReference type="EMBL" id="VOBL01000004">
    <property type="protein sequence ID" value="KAA0978597.1"/>
    <property type="molecule type" value="Genomic_DNA"/>
</dbReference>
<dbReference type="OrthoDB" id="1432662at2"/>
<dbReference type="SUPFAM" id="SSF50475">
    <property type="entry name" value="FMN-binding split barrel"/>
    <property type="match status" value="1"/>
</dbReference>
<dbReference type="Pfam" id="PF16242">
    <property type="entry name" value="Pyrid_ox_like"/>
    <property type="match status" value="1"/>
</dbReference>
<evidence type="ECO:0000313" key="2">
    <source>
        <dbReference type="EMBL" id="KAA0978597.1"/>
    </source>
</evidence>
<feature type="domain" description="General stress protein FMN-binding split barrel" evidence="1">
    <location>
        <begin position="4"/>
        <end position="146"/>
    </location>
</feature>
<dbReference type="RefSeq" id="WP_149618890.1">
    <property type="nucleotide sequence ID" value="NZ_VOBL01000004.1"/>
</dbReference>
<evidence type="ECO:0000313" key="3">
    <source>
        <dbReference type="Proteomes" id="UP000323856"/>
    </source>
</evidence>
<dbReference type="Proteomes" id="UP000323856">
    <property type="component" value="Unassembled WGS sequence"/>
</dbReference>
<protein>
    <submittedName>
        <fullName evidence="2">Pyridoxamine 5'-phosphate oxidase</fullName>
    </submittedName>
</protein>
<gene>
    <name evidence="2" type="ORF">FQ154_05015</name>
</gene>
<dbReference type="InterPro" id="IPR052917">
    <property type="entry name" value="Stress-Dev_Protein"/>
</dbReference>
<accession>A0A5B0EHS4</accession>
<dbReference type="PANTHER" id="PTHR34818">
    <property type="entry name" value="PROTEIN BLI-3"/>
    <property type="match status" value="1"/>
</dbReference>
<sequence length="158" mass="17338">MANEEVHKVIEMINDVRIGMFTTHGKDGLLSRPLTVMDVEEDGDMWFFSPADSEIVREVKTHGEVNVAFAGNKKWVSVSGRGTVVYEVEKKRELWNSMVETFAPEGPDSLATVLLHVESDSAEYWENPGGAATLVASWIKQKVTGKGAAPGDSNTVEL</sequence>
<comment type="caution">
    <text evidence="2">The sequence shown here is derived from an EMBL/GenBank/DDBJ whole genome shotgun (WGS) entry which is preliminary data.</text>
</comment>
<dbReference type="AlphaFoldDB" id="A0A5B0EHS4"/>
<dbReference type="PANTHER" id="PTHR34818:SF1">
    <property type="entry name" value="PROTEIN BLI-3"/>
    <property type="match status" value="1"/>
</dbReference>
<name>A0A5B0EHS4_9MICC</name>
<organism evidence="2 3">
    <name type="scientific">Paeniglutamicibacter gangotriensis</name>
    <dbReference type="NCBI Taxonomy" id="254787"/>
    <lineage>
        <taxon>Bacteria</taxon>
        <taxon>Bacillati</taxon>
        <taxon>Actinomycetota</taxon>
        <taxon>Actinomycetes</taxon>
        <taxon>Micrococcales</taxon>
        <taxon>Micrococcaceae</taxon>
        <taxon>Paeniglutamicibacter</taxon>
    </lineage>
</organism>